<dbReference type="PANTHER" id="PTHR40631">
    <property type="entry name" value="ALPHA-L-ARABINOFURANOSIDASE AXHA-2-RELATED"/>
    <property type="match status" value="1"/>
</dbReference>
<protein>
    <recommendedName>
        <fullName evidence="3">non-reducing end alpha-L-arabinofuranosidase</fullName>
        <ecNumber evidence="3">3.2.1.55</ecNumber>
    </recommendedName>
</protein>
<comment type="caution">
    <text evidence="9">The sequence shown here is derived from an EMBL/GenBank/DDBJ whole genome shotgun (WGS) entry which is preliminary data.</text>
</comment>
<dbReference type="GO" id="GO:0046373">
    <property type="term" value="P:L-arabinose metabolic process"/>
    <property type="evidence" value="ECO:0007669"/>
    <property type="project" value="InterPro"/>
</dbReference>
<feature type="chain" id="PRO_5023001249" description="non-reducing end alpha-L-arabinofuranosidase" evidence="8">
    <location>
        <begin position="35"/>
        <end position="371"/>
    </location>
</feature>
<feature type="signal peptide" evidence="8">
    <location>
        <begin position="1"/>
        <end position="34"/>
    </location>
</feature>
<dbReference type="GO" id="GO:0005576">
    <property type="term" value="C:extracellular region"/>
    <property type="evidence" value="ECO:0007669"/>
    <property type="project" value="UniProtKB-SubCell"/>
</dbReference>
<evidence type="ECO:0000256" key="7">
    <source>
        <dbReference type="ARBA" id="ARBA00023295"/>
    </source>
</evidence>
<evidence type="ECO:0000256" key="8">
    <source>
        <dbReference type="SAM" id="SignalP"/>
    </source>
</evidence>
<evidence type="ECO:0000256" key="5">
    <source>
        <dbReference type="ARBA" id="ARBA00022729"/>
    </source>
</evidence>
<comment type="subcellular location">
    <subcellularLocation>
        <location evidence="2">Secreted</location>
    </subcellularLocation>
</comment>
<evidence type="ECO:0000313" key="9">
    <source>
        <dbReference type="EMBL" id="TNM25177.1"/>
    </source>
</evidence>
<gene>
    <name evidence="9" type="ORF">FH715_26700</name>
</gene>
<sequence length="371" mass="40226">MSPAQHRHRLRFLTATLTALLGLTLALLAGPASGAQEPAPEPAPEPATEPLAELPTTFQWSSSGPLISPHSGLGSVAAKDPSVVQDQDGRWHVFFTRVDTAGDWGLAHTSFTDWSQAGDATQTDLEASSAIGGGYRAAPHAFYFAPHDEWYLVYQTGLPSFSTTTDVNDPGSWSAPRNFMDSVPDIVEENIGNGNWLDFFVICDDATCYLFSADDNGHVYRSETSLADFPNGFGNTQIVLEDSGNNLFEGGAVYQVGDTDTYLLLWEAIGSDGRRWYRSFTAEGLGGQWQPLADTQDNPFARSNNVSFENGNAWTQDISHGELLRTTPDQTMAIDPCDIQLLYQGIDPSAGGEYSQLPWRLGLATNTTATC</sequence>
<dbReference type="Pfam" id="PF03664">
    <property type="entry name" value="Glyco_hydro_62"/>
    <property type="match status" value="1"/>
</dbReference>
<evidence type="ECO:0000256" key="2">
    <source>
        <dbReference type="ARBA" id="ARBA00004613"/>
    </source>
</evidence>
<keyword evidence="10" id="KW-1185">Reference proteome</keyword>
<keyword evidence="7" id="KW-0326">Glycosidase</keyword>
<dbReference type="RefSeq" id="WP_139649839.1">
    <property type="nucleotide sequence ID" value="NZ_BAAAZS010000121.1"/>
</dbReference>
<dbReference type="EC" id="3.2.1.55" evidence="3"/>
<name>A0A5C4UNH8_9ACTN</name>
<dbReference type="EMBL" id="VDGT01000030">
    <property type="protein sequence ID" value="TNM25177.1"/>
    <property type="molecule type" value="Genomic_DNA"/>
</dbReference>
<dbReference type="PANTHER" id="PTHR40631:SF2">
    <property type="entry name" value="ALPHA-L-ARABINOFURANOSIDASE"/>
    <property type="match status" value="1"/>
</dbReference>
<keyword evidence="6 9" id="KW-0378">Hydrolase</keyword>
<dbReference type="AlphaFoldDB" id="A0A5C4UNH8"/>
<evidence type="ECO:0000256" key="4">
    <source>
        <dbReference type="ARBA" id="ARBA00022525"/>
    </source>
</evidence>
<reference evidence="9 10" key="1">
    <citation type="submission" date="2019-06" db="EMBL/GenBank/DDBJ databases">
        <title>Draft genome of Streptomyces sedi sp. JCM16909.</title>
        <authorList>
            <person name="Klykleung N."/>
            <person name="Tanasupawat S."/>
            <person name="Kudo T."/>
            <person name="Yuki M."/>
            <person name="Ohkuma M."/>
        </authorList>
    </citation>
    <scope>NUCLEOTIDE SEQUENCE [LARGE SCALE GENOMIC DNA]</scope>
    <source>
        <strain evidence="9 10">JCM 16909</strain>
    </source>
</reference>
<dbReference type="GO" id="GO:0046556">
    <property type="term" value="F:alpha-L-arabinofuranosidase activity"/>
    <property type="evidence" value="ECO:0007669"/>
    <property type="project" value="UniProtKB-EC"/>
</dbReference>
<proteinExistence type="predicted"/>
<dbReference type="InterPro" id="IPR023296">
    <property type="entry name" value="Glyco_hydro_beta-prop_sf"/>
</dbReference>
<evidence type="ECO:0000256" key="1">
    <source>
        <dbReference type="ARBA" id="ARBA00001462"/>
    </source>
</evidence>
<evidence type="ECO:0000313" key="10">
    <source>
        <dbReference type="Proteomes" id="UP000311713"/>
    </source>
</evidence>
<dbReference type="Proteomes" id="UP000311713">
    <property type="component" value="Unassembled WGS sequence"/>
</dbReference>
<dbReference type="CDD" id="cd08987">
    <property type="entry name" value="GH62"/>
    <property type="match status" value="1"/>
</dbReference>
<dbReference type="OrthoDB" id="3317993at2"/>
<accession>A0A5C4UNH8</accession>
<evidence type="ECO:0000256" key="6">
    <source>
        <dbReference type="ARBA" id="ARBA00022801"/>
    </source>
</evidence>
<organism evidence="9 10">
    <name type="scientific">Streptomyces sedi</name>
    <dbReference type="NCBI Taxonomy" id="555059"/>
    <lineage>
        <taxon>Bacteria</taxon>
        <taxon>Bacillati</taxon>
        <taxon>Actinomycetota</taxon>
        <taxon>Actinomycetes</taxon>
        <taxon>Kitasatosporales</taxon>
        <taxon>Streptomycetaceae</taxon>
        <taxon>Streptomyces</taxon>
    </lineage>
</organism>
<dbReference type="InterPro" id="IPR005193">
    <property type="entry name" value="GH62_arabinosidase"/>
</dbReference>
<dbReference type="Gene3D" id="2.115.10.20">
    <property type="entry name" value="Glycosyl hydrolase domain, family 43"/>
    <property type="match status" value="1"/>
</dbReference>
<keyword evidence="5 8" id="KW-0732">Signal</keyword>
<dbReference type="SUPFAM" id="SSF75005">
    <property type="entry name" value="Arabinanase/levansucrase/invertase"/>
    <property type="match status" value="1"/>
</dbReference>
<comment type="catalytic activity">
    <reaction evidence="1">
        <text>Hydrolysis of terminal non-reducing alpha-L-arabinofuranoside residues in alpha-L-arabinosides.</text>
        <dbReference type="EC" id="3.2.1.55"/>
    </reaction>
</comment>
<evidence type="ECO:0000256" key="3">
    <source>
        <dbReference type="ARBA" id="ARBA00012670"/>
    </source>
</evidence>
<keyword evidence="4" id="KW-0964">Secreted</keyword>